<feature type="compositionally biased region" description="Basic and acidic residues" evidence="12">
    <location>
        <begin position="412"/>
        <end position="427"/>
    </location>
</feature>
<sequence length="995" mass="113098">MGVPAFFRWLCRKYPLVVTDCVEQSPRNGEKVDSSASNPNGIEFDNLYLDMNGIIHPCTHPEDRPAPKNEDEMMVAIFEAIDRLFNIVRPRKVLYMAIDGVAPRAKMNQQRSRRFRASKETAEKQKEMARIREELLAQGCELPPLKEGHEHFDSNCITPGTPFMARLSDCLHYYIHERLSNNPGWFGIKVILSDASVPGEGEHKIQDYVRKQRAQPGHDPNTQHVLCGADADLIMLGLATHEPNFTIIREDIRGDNPPRPCDMCGQIGHEMAECRGLPKEKSGENDELPNKEIPPKPFIFVRLSVLREYLAKELEMPNLPFPYDFERAVDDWVFMCFFVGNDFLPHLPSLEIREGAIDRLVTLYKDCVYKTGGWLTESGFFTASRVQIIMNELGKVEDQIFRDRQEKEKKWKEQDKFRKRAKMDSNSKPKWVPGGQFEPKPIGRAVEPLVDAHRSIQEVRTEAFRREQSANYSVAASIKTQFKNPSEEVLGGDKRGIKRPLEEEEEEVENPDEVRLWEDGFKDRYYESKFRVLPDNLDFREHVGHEYLLGLAWVLQYYYQGCPSWEWFFPYHYACFASDFINLSDVNLEFPKDTKPFFPLEQLMAVFPAASRSHVPKPWGELMIDPESDIADFYPSDFMIDLNGKKFAWQGVALLPFVDEKRLKETLKKHEHLLTSQEKKRNTRGEAILYTGNRHKSYRFMRAFYSEGLTEVTVIEAAEFEGMGGRITTSEICVEAGGTLDTPVDGLPDLYSVDVVCVSYMDPQYSSSFVFESKPLPGAKTPPAQLKSYDLAKIGRPFRGRGGGSGRGFHNMGPRTHQASIHESGHRHLNFALQGPDRNYGGFNSSGSNEHRSYNSVPYQKPSYNNAHPYQRPSYALQSQERNYGAFNSSGPNGQPSYNNAPPYQSHAYRGAPYAPGSNRPVNQPNKHRGSGGYIQARSDTYGYQSGGSHNSLSGPRHSGPPSRGGFGGSNRGRQSQSRDSSNGAPYIPRGYQRR</sequence>
<dbReference type="InterPro" id="IPR027073">
    <property type="entry name" value="5_3_exoribonuclease"/>
</dbReference>
<dbReference type="Proteomes" id="UP001187531">
    <property type="component" value="Unassembled WGS sequence"/>
</dbReference>
<keyword evidence="3 11" id="KW-0507">mRNA processing</keyword>
<dbReference type="GO" id="GO:0004534">
    <property type="term" value="F:5'-3' RNA exonuclease activity"/>
    <property type="evidence" value="ECO:0007669"/>
    <property type="project" value="UniProtKB-UniRule"/>
</dbReference>
<dbReference type="PANTHER" id="PTHR12341:SF41">
    <property type="entry name" value="5'-3' EXORIBONUCLEASE 2"/>
    <property type="match status" value="1"/>
</dbReference>
<evidence type="ECO:0000256" key="1">
    <source>
        <dbReference type="ARBA" id="ARBA00004123"/>
    </source>
</evidence>
<evidence type="ECO:0000256" key="9">
    <source>
        <dbReference type="ARBA" id="ARBA00022839"/>
    </source>
</evidence>
<comment type="caution">
    <text evidence="15">The sequence shown here is derived from an EMBL/GenBank/DDBJ whole genome shotgun (WGS) entry which is preliminary data.</text>
</comment>
<comment type="similarity">
    <text evidence="2 11">Belongs to the 5'-3' exonuclease family. XRN2/RAT1 subfamily.</text>
</comment>
<dbReference type="InterPro" id="IPR004859">
    <property type="entry name" value="Xrn1_N"/>
</dbReference>
<evidence type="ECO:0000313" key="16">
    <source>
        <dbReference type="Proteomes" id="UP001187531"/>
    </source>
</evidence>
<keyword evidence="6" id="KW-0863">Zinc-finger</keyword>
<keyword evidence="5" id="KW-0479">Metal-binding</keyword>
<evidence type="ECO:0000256" key="11">
    <source>
        <dbReference type="PIRNR" id="PIRNR037239"/>
    </source>
</evidence>
<dbReference type="InterPro" id="IPR017151">
    <property type="entry name" value="Xrn2/3/4"/>
</dbReference>
<feature type="compositionally biased region" description="Polar residues" evidence="12">
    <location>
        <begin position="938"/>
        <end position="953"/>
    </location>
</feature>
<organism evidence="15 16">
    <name type="scientific">Artemia franciscana</name>
    <name type="common">Brine shrimp</name>
    <name type="synonym">Artemia sanfranciscana</name>
    <dbReference type="NCBI Taxonomy" id="6661"/>
    <lineage>
        <taxon>Eukaryota</taxon>
        <taxon>Metazoa</taxon>
        <taxon>Ecdysozoa</taxon>
        <taxon>Arthropoda</taxon>
        <taxon>Crustacea</taxon>
        <taxon>Branchiopoda</taxon>
        <taxon>Anostraca</taxon>
        <taxon>Artemiidae</taxon>
        <taxon>Artemia</taxon>
    </lineage>
</organism>
<evidence type="ECO:0000313" key="15">
    <source>
        <dbReference type="EMBL" id="KAK2706820.1"/>
    </source>
</evidence>
<dbReference type="InterPro" id="IPR041412">
    <property type="entry name" value="Xrn1_helical"/>
</dbReference>
<evidence type="ECO:0000256" key="4">
    <source>
        <dbReference type="ARBA" id="ARBA00022722"/>
    </source>
</evidence>
<feature type="domain" description="Xrn1 helical" evidence="14">
    <location>
        <begin position="323"/>
        <end position="790"/>
    </location>
</feature>
<accession>A0AA88HD21</accession>
<keyword evidence="7 11" id="KW-0378">Hydrolase</keyword>
<comment type="subcellular location">
    <subcellularLocation>
        <location evidence="1">Nucleus</location>
    </subcellularLocation>
</comment>
<evidence type="ECO:0000256" key="5">
    <source>
        <dbReference type="ARBA" id="ARBA00022723"/>
    </source>
</evidence>
<dbReference type="GO" id="GO:0008270">
    <property type="term" value="F:zinc ion binding"/>
    <property type="evidence" value="ECO:0007669"/>
    <property type="project" value="UniProtKB-KW"/>
</dbReference>
<keyword evidence="10" id="KW-0539">Nucleus</keyword>
<evidence type="ECO:0000256" key="10">
    <source>
        <dbReference type="ARBA" id="ARBA00023242"/>
    </source>
</evidence>
<dbReference type="FunFam" id="1.25.40.1050:FF:000002">
    <property type="entry name" value="5'-3' exoribonuclease"/>
    <property type="match status" value="1"/>
</dbReference>
<dbReference type="PIRSF" id="PIRSF037239">
    <property type="entry name" value="Exonuclease_Xrn2"/>
    <property type="match status" value="1"/>
</dbReference>
<protein>
    <recommendedName>
        <fullName evidence="11">5'-3' exoribonuclease</fullName>
        <ecNumber evidence="11">3.1.13.-</ecNumber>
    </recommendedName>
</protein>
<feature type="region of interest" description="Disordered" evidence="12">
    <location>
        <begin position="412"/>
        <end position="437"/>
    </location>
</feature>
<dbReference type="GO" id="GO:0006397">
    <property type="term" value="P:mRNA processing"/>
    <property type="evidence" value="ECO:0007669"/>
    <property type="project" value="UniProtKB-UniRule"/>
</dbReference>
<dbReference type="PANTHER" id="PTHR12341">
    <property type="entry name" value="5'-&gt;3' EXORIBONUCLEASE"/>
    <property type="match status" value="1"/>
</dbReference>
<evidence type="ECO:0000259" key="14">
    <source>
        <dbReference type="Pfam" id="PF17846"/>
    </source>
</evidence>
<evidence type="ECO:0000256" key="2">
    <source>
        <dbReference type="ARBA" id="ARBA00006994"/>
    </source>
</evidence>
<feature type="compositionally biased region" description="Polar residues" evidence="12">
    <location>
        <begin position="884"/>
        <end position="903"/>
    </location>
</feature>
<proteinExistence type="inferred from homology"/>
<feature type="region of interest" description="Disordered" evidence="12">
    <location>
        <begin position="884"/>
        <end position="995"/>
    </location>
</feature>
<dbReference type="GO" id="GO:0000956">
    <property type="term" value="P:nuclear-transcribed mRNA catabolic process"/>
    <property type="evidence" value="ECO:0007669"/>
    <property type="project" value="TreeGrafter"/>
</dbReference>
<gene>
    <name evidence="15" type="ORF">QYM36_014751</name>
</gene>
<comment type="function">
    <text evidence="11">Possesses 5'-&gt;3' exoribonuclease activity. May promote termination of transcription by RNA polymerase II.</text>
</comment>
<evidence type="ECO:0000259" key="13">
    <source>
        <dbReference type="Pfam" id="PF03159"/>
    </source>
</evidence>
<dbReference type="Gene3D" id="3.40.50.12390">
    <property type="match status" value="2"/>
</dbReference>
<evidence type="ECO:0000256" key="8">
    <source>
        <dbReference type="ARBA" id="ARBA00022833"/>
    </source>
</evidence>
<dbReference type="AlphaFoldDB" id="A0AA88HD21"/>
<evidence type="ECO:0000256" key="3">
    <source>
        <dbReference type="ARBA" id="ARBA00022664"/>
    </source>
</evidence>
<dbReference type="Pfam" id="PF03159">
    <property type="entry name" value="XRN_N"/>
    <property type="match status" value="1"/>
</dbReference>
<evidence type="ECO:0000256" key="12">
    <source>
        <dbReference type="SAM" id="MobiDB-lite"/>
    </source>
</evidence>
<dbReference type="Gene3D" id="1.25.40.1050">
    <property type="match status" value="1"/>
</dbReference>
<dbReference type="EC" id="3.1.13.-" evidence="11"/>
<dbReference type="EMBL" id="JAVRJZ010000019">
    <property type="protein sequence ID" value="KAK2706820.1"/>
    <property type="molecule type" value="Genomic_DNA"/>
</dbReference>
<dbReference type="GO" id="GO:0005634">
    <property type="term" value="C:nucleus"/>
    <property type="evidence" value="ECO:0007669"/>
    <property type="project" value="UniProtKB-SubCell"/>
</dbReference>
<keyword evidence="9 11" id="KW-0269">Exonuclease</keyword>
<evidence type="ECO:0000256" key="7">
    <source>
        <dbReference type="ARBA" id="ARBA00022801"/>
    </source>
</evidence>
<dbReference type="FunFam" id="3.40.50.12390:FF:000003">
    <property type="entry name" value="5'-3' exoribonuclease"/>
    <property type="match status" value="1"/>
</dbReference>
<dbReference type="GO" id="GO:0003723">
    <property type="term" value="F:RNA binding"/>
    <property type="evidence" value="ECO:0007669"/>
    <property type="project" value="TreeGrafter"/>
</dbReference>
<keyword evidence="16" id="KW-1185">Reference proteome</keyword>
<keyword evidence="8" id="KW-0862">Zinc</keyword>
<feature type="region of interest" description="Disordered" evidence="12">
    <location>
        <begin position="800"/>
        <end position="870"/>
    </location>
</feature>
<name>A0AA88HD21_ARTSF</name>
<evidence type="ECO:0000256" key="6">
    <source>
        <dbReference type="ARBA" id="ARBA00022771"/>
    </source>
</evidence>
<dbReference type="FunFam" id="3.40.50.12390:FF:000001">
    <property type="entry name" value="5'-3' exoribonuclease"/>
    <property type="match status" value="1"/>
</dbReference>
<feature type="compositionally biased region" description="Low complexity" evidence="12">
    <location>
        <begin position="972"/>
        <end position="984"/>
    </location>
</feature>
<dbReference type="CDD" id="cd18673">
    <property type="entry name" value="PIN_XRN1-2-like"/>
    <property type="match status" value="1"/>
</dbReference>
<feature type="compositionally biased region" description="Polar residues" evidence="12">
    <location>
        <begin position="842"/>
        <end position="868"/>
    </location>
</feature>
<keyword evidence="4 11" id="KW-0540">Nuclease</keyword>
<reference evidence="15" key="1">
    <citation type="submission" date="2023-07" db="EMBL/GenBank/DDBJ databases">
        <title>Chromosome-level genome assembly of Artemia franciscana.</title>
        <authorList>
            <person name="Jo E."/>
        </authorList>
    </citation>
    <scope>NUCLEOTIDE SEQUENCE</scope>
    <source>
        <tissue evidence="15">Whole body</tissue>
    </source>
</reference>
<feature type="domain" description="Xrn1 N-terminal" evidence="13">
    <location>
        <begin position="1"/>
        <end position="251"/>
    </location>
</feature>
<dbReference type="Pfam" id="PF17846">
    <property type="entry name" value="XRN_M"/>
    <property type="match status" value="1"/>
</dbReference>